<comment type="catalytic activity">
    <reaction evidence="1">
        <text>ATP + protein L-histidine = ADP + protein N-phospho-L-histidine.</text>
        <dbReference type="EC" id="2.7.13.3"/>
    </reaction>
</comment>
<evidence type="ECO:0000313" key="17">
    <source>
        <dbReference type="Proteomes" id="UP000004259"/>
    </source>
</evidence>
<evidence type="ECO:0000256" key="14">
    <source>
        <dbReference type="SAM" id="Phobius"/>
    </source>
</evidence>
<keyword evidence="7" id="KW-0547">Nucleotide-binding</keyword>
<keyword evidence="4" id="KW-0597">Phosphoprotein</keyword>
<sequence length="373" mass="41204">MIRLFRGVCLNNAKLFFKDLSVCLVVLTAATLAGYAFKAFHLADADIIMLYIIAVLVISIFTSKIQFCLISSVVGVVLFNYFFTYPEFSLSAHDAGYPVTFVTMFITAFIAGTLANKLKRNILIAEQNAREKEEAALLAQNEQLRANMLRSISHDLRTPLTSISGNASTLISGGDTLDESARQQIYTDIYSESMWLIGMVENLLYATRIEDGRMQLNISVEILDDIVQEAVRHTERTHSKRNIIVDMLDEIIPVMADANLIVQVIVNLMDNAVKYSDENSDVTVTVRRENAYAVISVSDHGTGISDEEKEKVFDMFYTGGSRSSDSRRSLGLGLALCRSIITSHGGTISVSDNIPNGTIVSFTLPIGEVDLNE</sequence>
<keyword evidence="8 16" id="KW-0418">Kinase</keyword>
<dbReference type="PROSITE" id="PS50109">
    <property type="entry name" value="HIS_KIN"/>
    <property type="match status" value="1"/>
</dbReference>
<gene>
    <name evidence="16" type="ORF">CUS_5115</name>
</gene>
<name>E9S9L9_RUMAL</name>
<organism evidence="16 17">
    <name type="scientific">Ruminococcus albus 8</name>
    <dbReference type="NCBI Taxonomy" id="246199"/>
    <lineage>
        <taxon>Bacteria</taxon>
        <taxon>Bacillati</taxon>
        <taxon>Bacillota</taxon>
        <taxon>Clostridia</taxon>
        <taxon>Eubacteriales</taxon>
        <taxon>Oscillospiraceae</taxon>
        <taxon>Ruminococcus</taxon>
    </lineage>
</organism>
<dbReference type="EMBL" id="ADKM02000045">
    <property type="protein sequence ID" value="EGC04020.1"/>
    <property type="molecule type" value="Genomic_DNA"/>
</dbReference>
<protein>
    <recommendedName>
        <fullName evidence="3">histidine kinase</fullName>
        <ecNumber evidence="3">2.7.13.3</ecNumber>
    </recommendedName>
</protein>
<keyword evidence="6 14" id="KW-0812">Transmembrane</keyword>
<dbReference type="InterPro" id="IPR036890">
    <property type="entry name" value="HATPase_C_sf"/>
</dbReference>
<evidence type="ECO:0000259" key="15">
    <source>
        <dbReference type="PROSITE" id="PS50109"/>
    </source>
</evidence>
<keyword evidence="10 14" id="KW-1133">Transmembrane helix</keyword>
<dbReference type="Pfam" id="PF13493">
    <property type="entry name" value="DUF4118"/>
    <property type="match status" value="1"/>
</dbReference>
<feature type="transmembrane region" description="Helical" evidence="14">
    <location>
        <begin position="20"/>
        <end position="37"/>
    </location>
</feature>
<dbReference type="GO" id="GO:0005524">
    <property type="term" value="F:ATP binding"/>
    <property type="evidence" value="ECO:0007669"/>
    <property type="project" value="UniProtKB-KW"/>
</dbReference>
<keyword evidence="9" id="KW-0067">ATP-binding</keyword>
<dbReference type="InterPro" id="IPR036097">
    <property type="entry name" value="HisK_dim/P_sf"/>
</dbReference>
<feature type="domain" description="Histidine kinase" evidence="15">
    <location>
        <begin position="151"/>
        <end position="368"/>
    </location>
</feature>
<dbReference type="Proteomes" id="UP000004259">
    <property type="component" value="Unassembled WGS sequence"/>
</dbReference>
<keyword evidence="12 14" id="KW-0472">Membrane</keyword>
<evidence type="ECO:0000256" key="8">
    <source>
        <dbReference type="ARBA" id="ARBA00022777"/>
    </source>
</evidence>
<comment type="caution">
    <text evidence="16">The sequence shown here is derived from an EMBL/GenBank/DDBJ whole genome shotgun (WGS) entry which is preliminary data.</text>
</comment>
<dbReference type="PANTHER" id="PTHR45569">
    <property type="entry name" value="SENSOR PROTEIN KDPD"/>
    <property type="match status" value="1"/>
</dbReference>
<feature type="transmembrane region" description="Helical" evidence="14">
    <location>
        <begin position="67"/>
        <end position="83"/>
    </location>
</feature>
<keyword evidence="5" id="KW-0808">Transferase</keyword>
<evidence type="ECO:0000256" key="6">
    <source>
        <dbReference type="ARBA" id="ARBA00022692"/>
    </source>
</evidence>
<dbReference type="eggNOG" id="COG2205">
    <property type="taxonomic scope" value="Bacteria"/>
</dbReference>
<dbReference type="InterPro" id="IPR004358">
    <property type="entry name" value="Sig_transdc_His_kin-like_C"/>
</dbReference>
<evidence type="ECO:0000256" key="9">
    <source>
        <dbReference type="ARBA" id="ARBA00022840"/>
    </source>
</evidence>
<dbReference type="FunFam" id="3.30.565.10:FF:000006">
    <property type="entry name" value="Sensor histidine kinase WalK"/>
    <property type="match status" value="1"/>
</dbReference>
<dbReference type="CDD" id="cd00082">
    <property type="entry name" value="HisKA"/>
    <property type="match status" value="1"/>
</dbReference>
<evidence type="ECO:0000256" key="4">
    <source>
        <dbReference type="ARBA" id="ARBA00022553"/>
    </source>
</evidence>
<evidence type="ECO:0000313" key="16">
    <source>
        <dbReference type="EMBL" id="EGC04020.1"/>
    </source>
</evidence>
<evidence type="ECO:0000256" key="11">
    <source>
        <dbReference type="ARBA" id="ARBA00023012"/>
    </source>
</evidence>
<accession>E9S9L9</accession>
<dbReference type="PRINTS" id="PR00344">
    <property type="entry name" value="BCTRLSENSOR"/>
</dbReference>
<dbReference type="InterPro" id="IPR003661">
    <property type="entry name" value="HisK_dim/P_dom"/>
</dbReference>
<dbReference type="AlphaFoldDB" id="E9S9L9"/>
<dbReference type="GO" id="GO:0000155">
    <property type="term" value="F:phosphorelay sensor kinase activity"/>
    <property type="evidence" value="ECO:0007669"/>
    <property type="project" value="InterPro"/>
</dbReference>
<dbReference type="SMART" id="SM00387">
    <property type="entry name" value="HATPase_c"/>
    <property type="match status" value="1"/>
</dbReference>
<dbReference type="EC" id="2.7.13.3" evidence="3"/>
<evidence type="ECO:0000256" key="5">
    <source>
        <dbReference type="ARBA" id="ARBA00022679"/>
    </source>
</evidence>
<dbReference type="STRING" id="246199.CUS_5115"/>
<dbReference type="SUPFAM" id="SSF47384">
    <property type="entry name" value="Homodimeric domain of signal transducing histidine kinase"/>
    <property type="match status" value="1"/>
</dbReference>
<feature type="transmembrane region" description="Helical" evidence="14">
    <location>
        <begin position="95"/>
        <end position="115"/>
    </location>
</feature>
<keyword evidence="13" id="KW-0175">Coiled coil</keyword>
<dbReference type="Gene3D" id="3.30.565.10">
    <property type="entry name" value="Histidine kinase-like ATPase, C-terminal domain"/>
    <property type="match status" value="1"/>
</dbReference>
<dbReference type="GO" id="GO:0005886">
    <property type="term" value="C:plasma membrane"/>
    <property type="evidence" value="ECO:0007669"/>
    <property type="project" value="TreeGrafter"/>
</dbReference>
<evidence type="ECO:0000256" key="12">
    <source>
        <dbReference type="ARBA" id="ARBA00023136"/>
    </source>
</evidence>
<dbReference type="InterPro" id="IPR025201">
    <property type="entry name" value="KdpD_TM"/>
</dbReference>
<evidence type="ECO:0000256" key="2">
    <source>
        <dbReference type="ARBA" id="ARBA00004141"/>
    </source>
</evidence>
<dbReference type="Pfam" id="PF02518">
    <property type="entry name" value="HATPase_c"/>
    <property type="match status" value="1"/>
</dbReference>
<comment type="subcellular location">
    <subcellularLocation>
        <location evidence="2">Membrane</location>
        <topology evidence="2">Multi-pass membrane protein</topology>
    </subcellularLocation>
</comment>
<dbReference type="InterPro" id="IPR038318">
    <property type="entry name" value="KdpD_sf"/>
</dbReference>
<evidence type="ECO:0000256" key="10">
    <source>
        <dbReference type="ARBA" id="ARBA00022989"/>
    </source>
</evidence>
<dbReference type="CDD" id="cd00075">
    <property type="entry name" value="HATPase"/>
    <property type="match status" value="1"/>
</dbReference>
<evidence type="ECO:0000256" key="1">
    <source>
        <dbReference type="ARBA" id="ARBA00000085"/>
    </source>
</evidence>
<dbReference type="Gene3D" id="1.20.120.620">
    <property type="entry name" value="Backbone structure of the membrane domain of e. Coli histidine kinase receptor kdpd"/>
    <property type="match status" value="1"/>
</dbReference>
<keyword evidence="17" id="KW-1185">Reference proteome</keyword>
<evidence type="ECO:0000256" key="13">
    <source>
        <dbReference type="SAM" id="Coils"/>
    </source>
</evidence>
<dbReference type="SMART" id="SM00388">
    <property type="entry name" value="HisKA"/>
    <property type="match status" value="1"/>
</dbReference>
<evidence type="ECO:0000256" key="7">
    <source>
        <dbReference type="ARBA" id="ARBA00022741"/>
    </source>
</evidence>
<dbReference type="PANTHER" id="PTHR45569:SF1">
    <property type="entry name" value="SENSOR PROTEIN KDPD"/>
    <property type="match status" value="1"/>
</dbReference>
<evidence type="ECO:0000256" key="3">
    <source>
        <dbReference type="ARBA" id="ARBA00012438"/>
    </source>
</evidence>
<proteinExistence type="predicted"/>
<feature type="coiled-coil region" evidence="13">
    <location>
        <begin position="115"/>
        <end position="142"/>
    </location>
</feature>
<dbReference type="InterPro" id="IPR003594">
    <property type="entry name" value="HATPase_dom"/>
</dbReference>
<keyword evidence="11" id="KW-0902">Two-component regulatory system</keyword>
<dbReference type="Pfam" id="PF00512">
    <property type="entry name" value="HisKA"/>
    <property type="match status" value="1"/>
</dbReference>
<dbReference type="OrthoDB" id="9806130at2"/>
<reference evidence="16 17" key="1">
    <citation type="submission" date="2011-02" db="EMBL/GenBank/DDBJ databases">
        <authorList>
            <person name="Nelson K.E."/>
            <person name="Sutton G."/>
            <person name="Torralba M."/>
            <person name="Durkin S."/>
            <person name="Harkins D."/>
            <person name="Montgomery R."/>
            <person name="Ziemer C."/>
            <person name="Klaassens E."/>
            <person name="Ocuiv P."/>
            <person name="Morrison M."/>
        </authorList>
    </citation>
    <scope>NUCLEOTIDE SEQUENCE [LARGE SCALE GENOMIC DNA]</scope>
    <source>
        <strain evidence="16 17">8</strain>
    </source>
</reference>
<dbReference type="InterPro" id="IPR052023">
    <property type="entry name" value="Histidine_kinase_KdpD"/>
</dbReference>
<dbReference type="SUPFAM" id="SSF55874">
    <property type="entry name" value="ATPase domain of HSP90 chaperone/DNA topoisomerase II/histidine kinase"/>
    <property type="match status" value="1"/>
</dbReference>
<dbReference type="InterPro" id="IPR005467">
    <property type="entry name" value="His_kinase_dom"/>
</dbReference>
<dbReference type="Gene3D" id="1.10.287.130">
    <property type="match status" value="1"/>
</dbReference>
<feature type="transmembrane region" description="Helical" evidence="14">
    <location>
        <begin position="43"/>
        <end position="60"/>
    </location>
</feature>